<protein>
    <submittedName>
        <fullName evidence="2">Uncharacterized protein</fullName>
    </submittedName>
</protein>
<evidence type="ECO:0000313" key="2">
    <source>
        <dbReference type="EMBL" id="MBW0536332.1"/>
    </source>
</evidence>
<organism evidence="2 3">
    <name type="scientific">Austropuccinia psidii MF-1</name>
    <dbReference type="NCBI Taxonomy" id="1389203"/>
    <lineage>
        <taxon>Eukaryota</taxon>
        <taxon>Fungi</taxon>
        <taxon>Dikarya</taxon>
        <taxon>Basidiomycota</taxon>
        <taxon>Pucciniomycotina</taxon>
        <taxon>Pucciniomycetes</taxon>
        <taxon>Pucciniales</taxon>
        <taxon>Sphaerophragmiaceae</taxon>
        <taxon>Austropuccinia</taxon>
    </lineage>
</organism>
<gene>
    <name evidence="2" type="ORF">O181_076047</name>
</gene>
<feature type="compositionally biased region" description="Polar residues" evidence="1">
    <location>
        <begin position="100"/>
        <end position="116"/>
    </location>
</feature>
<dbReference type="EMBL" id="AVOT02041060">
    <property type="protein sequence ID" value="MBW0536332.1"/>
    <property type="molecule type" value="Genomic_DNA"/>
</dbReference>
<proteinExistence type="predicted"/>
<evidence type="ECO:0000313" key="3">
    <source>
        <dbReference type="Proteomes" id="UP000765509"/>
    </source>
</evidence>
<feature type="compositionally biased region" description="Polar residues" evidence="1">
    <location>
        <begin position="37"/>
        <end position="46"/>
    </location>
</feature>
<reference evidence="2" key="1">
    <citation type="submission" date="2021-03" db="EMBL/GenBank/DDBJ databases">
        <title>Draft genome sequence of rust myrtle Austropuccinia psidii MF-1, a brazilian biotype.</title>
        <authorList>
            <person name="Quecine M.C."/>
            <person name="Pachon D.M.R."/>
            <person name="Bonatelli M.L."/>
            <person name="Correr F.H."/>
            <person name="Franceschini L.M."/>
            <person name="Leite T.F."/>
            <person name="Margarido G.R.A."/>
            <person name="Almeida C.A."/>
            <person name="Ferrarezi J.A."/>
            <person name="Labate C.A."/>
        </authorList>
    </citation>
    <scope>NUCLEOTIDE SEQUENCE</scope>
    <source>
        <strain evidence="2">MF-1</strain>
    </source>
</reference>
<keyword evidence="3" id="KW-1185">Reference proteome</keyword>
<evidence type="ECO:0000256" key="1">
    <source>
        <dbReference type="SAM" id="MobiDB-lite"/>
    </source>
</evidence>
<feature type="compositionally biased region" description="Basic residues" evidence="1">
    <location>
        <begin position="239"/>
        <end position="252"/>
    </location>
</feature>
<feature type="compositionally biased region" description="Polar residues" evidence="1">
    <location>
        <begin position="212"/>
        <end position="238"/>
    </location>
</feature>
<feature type="region of interest" description="Disordered" evidence="1">
    <location>
        <begin position="195"/>
        <end position="273"/>
    </location>
</feature>
<feature type="compositionally biased region" description="Basic and acidic residues" evidence="1">
    <location>
        <begin position="1"/>
        <end position="16"/>
    </location>
</feature>
<comment type="caution">
    <text evidence="2">The sequence shown here is derived from an EMBL/GenBank/DDBJ whole genome shotgun (WGS) entry which is preliminary data.</text>
</comment>
<dbReference type="OrthoDB" id="2504089at2759"/>
<sequence length="273" mass="30569">MNESDLEKSPSAERQARLRRKHAKQVYQPLKRRIPPNSHSWGNENPQVKAKSTDRSKSTQALERFQTGDEKVKPGSENKEREHPTKEKLARGGLVDKSNRQNMRATRVTRSSNTIKLPQIKKDKMEVLDEKLAESDHNKDDEDSFLDVSADRQSLPILSRSRPTQQSLASDVTFTFDVERHARALAACSPIPRLRSLNTTANPPQPKGAISIQGTSKEAPSSKSLSAQISLEACSKTSRTLKPKAAVNKKRVRTEMPKAPEKNMTLSDDPLMI</sequence>
<dbReference type="AlphaFoldDB" id="A0A9Q3FDN1"/>
<accession>A0A9Q3FDN1</accession>
<feature type="compositionally biased region" description="Basic and acidic residues" evidence="1">
    <location>
        <begin position="66"/>
        <end position="90"/>
    </location>
</feature>
<feature type="compositionally biased region" description="Basic residues" evidence="1">
    <location>
        <begin position="17"/>
        <end position="34"/>
    </location>
</feature>
<dbReference type="Proteomes" id="UP000765509">
    <property type="component" value="Unassembled WGS sequence"/>
</dbReference>
<name>A0A9Q3FDN1_9BASI</name>
<feature type="region of interest" description="Disordered" evidence="1">
    <location>
        <begin position="1"/>
        <end position="122"/>
    </location>
</feature>